<dbReference type="PANTHER" id="PTHR30029:SF2">
    <property type="entry name" value="STAGE V SPORULATION PROTEIN R"/>
    <property type="match status" value="1"/>
</dbReference>
<dbReference type="Pfam" id="PF04293">
    <property type="entry name" value="SpoVR"/>
    <property type="match status" value="1"/>
</dbReference>
<evidence type="ECO:0000313" key="4">
    <source>
        <dbReference type="Proteomes" id="UP000178797"/>
    </source>
</evidence>
<dbReference type="AlphaFoldDB" id="A0A1F7RNI4"/>
<name>A0A1F7RNI4_9BACT</name>
<feature type="domain" description="SpoVR-like C-terminal" evidence="2">
    <location>
        <begin position="442"/>
        <end position="493"/>
    </location>
</feature>
<dbReference type="PANTHER" id="PTHR30029">
    <property type="entry name" value="STAGE V SPORULATION PROTEIN R"/>
    <property type="match status" value="1"/>
</dbReference>
<dbReference type="InterPro" id="IPR056174">
    <property type="entry name" value="SpoVR_N"/>
</dbReference>
<gene>
    <name evidence="3" type="ORF">A2W05_04950</name>
</gene>
<comment type="caution">
    <text evidence="3">The sequence shown here is derived from an EMBL/GenBank/DDBJ whole genome shotgun (WGS) entry which is preliminary data.</text>
</comment>
<dbReference type="InterPro" id="IPR057008">
    <property type="entry name" value="SpoVR-like_C"/>
</dbReference>
<evidence type="ECO:0000259" key="2">
    <source>
        <dbReference type="Pfam" id="PF24755"/>
    </source>
</evidence>
<proteinExistence type="predicted"/>
<accession>A0A1F7RNI4</accession>
<dbReference type="Proteomes" id="UP000178797">
    <property type="component" value="Unassembled WGS sequence"/>
</dbReference>
<evidence type="ECO:0000313" key="3">
    <source>
        <dbReference type="EMBL" id="OGL43119.1"/>
    </source>
</evidence>
<sequence>MPKDNTVKRKRRSTKLDNIFNIQIILSEIQEEIVSYVRDYGLDPFNTVFELITHDEMNEVASYGGFPSRYPHWRFGMEFEELSKSYKYGLQKIYELVINNDPCYAYLMKSNALTDQKMVIAHVYGHSDFFKNNLWFSQTNRKMIDEIANHGTRIRKYVEKYGEEKVEDFLDKALSIENLIDYHAIYSPYRKRAYYDIDAPEEDEAKVVRRFKSKDYMDKFINPPEYMKEQKKKIDDEKEKRKRFPEEPQKDILLFLIEEAQIENWQKDILAIIREEAYYFAPQALTKIMNEGWATYWHSKIMTEKCLEDNNVVDYADHHSGTLGSNPGTINPYKLGVELYRDIEDRWNKGKFGREYDECTDMNEKADWDKGLGLGREKIFEVRRVCNDITFIDDYLTDEFCDEHKLFVYKYNSQTNQYEITDRDFDEVKRQLLFRLTNMGHPIIYVVDGNYRNRSELLLKHQHEGADLQLDEAQDTLKNIYNVWQRPVNLETLLDDERKLLTYDGSKHSEEVMGETA</sequence>
<reference evidence="3 4" key="1">
    <citation type="journal article" date="2016" name="Nat. Commun.">
        <title>Thousands of microbial genomes shed light on interconnected biogeochemical processes in an aquifer system.</title>
        <authorList>
            <person name="Anantharaman K."/>
            <person name="Brown C.T."/>
            <person name="Hug L.A."/>
            <person name="Sharon I."/>
            <person name="Castelle C.J."/>
            <person name="Probst A.J."/>
            <person name="Thomas B.C."/>
            <person name="Singh A."/>
            <person name="Wilkins M.J."/>
            <person name="Karaoz U."/>
            <person name="Brodie E.L."/>
            <person name="Williams K.H."/>
            <person name="Hubbard S.S."/>
            <person name="Banfield J.F."/>
        </authorList>
    </citation>
    <scope>NUCLEOTIDE SEQUENCE [LARGE SCALE GENOMIC DNA]</scope>
</reference>
<evidence type="ECO:0000259" key="1">
    <source>
        <dbReference type="Pfam" id="PF04293"/>
    </source>
</evidence>
<feature type="domain" description="SpoVR protein-like N-terminal" evidence="1">
    <location>
        <begin position="26"/>
        <end position="440"/>
    </location>
</feature>
<dbReference type="EMBL" id="MGDE01000240">
    <property type="protein sequence ID" value="OGL43119.1"/>
    <property type="molecule type" value="Genomic_DNA"/>
</dbReference>
<protein>
    <submittedName>
        <fullName evidence="3">SpoVR family protein</fullName>
    </submittedName>
</protein>
<dbReference type="Pfam" id="PF24755">
    <property type="entry name" value="SpoVR_C"/>
    <property type="match status" value="1"/>
</dbReference>
<organism evidence="3 4">
    <name type="scientific">Candidatus Schekmanbacteria bacterium RBG_16_38_10</name>
    <dbReference type="NCBI Taxonomy" id="1817879"/>
    <lineage>
        <taxon>Bacteria</taxon>
        <taxon>Candidatus Schekmaniibacteriota</taxon>
    </lineage>
</organism>
<dbReference type="InterPro" id="IPR007390">
    <property type="entry name" value="Spore_V_R"/>
</dbReference>